<dbReference type="EMBL" id="BMIC01000001">
    <property type="protein sequence ID" value="GFZ83683.1"/>
    <property type="molecule type" value="Genomic_DNA"/>
</dbReference>
<dbReference type="RefSeq" id="WP_188605524.1">
    <property type="nucleotide sequence ID" value="NZ_BMIC01000001.1"/>
</dbReference>
<accession>A0A8J2XGG9</accession>
<evidence type="ECO:0000313" key="2">
    <source>
        <dbReference type="EMBL" id="GFZ83683.1"/>
    </source>
</evidence>
<dbReference type="Proteomes" id="UP000598120">
    <property type="component" value="Unassembled WGS sequence"/>
</dbReference>
<gene>
    <name evidence="2" type="ORF">GCM10011531_13270</name>
</gene>
<proteinExistence type="predicted"/>
<protein>
    <submittedName>
        <fullName evidence="2">Glycosyl transferase</fullName>
    </submittedName>
</protein>
<feature type="domain" description="Glycosyl transferase family 1" evidence="1">
    <location>
        <begin position="179"/>
        <end position="340"/>
    </location>
</feature>
<dbReference type="AlphaFoldDB" id="A0A8J2XGG9"/>
<keyword evidence="2" id="KW-0808">Transferase</keyword>
<dbReference type="InterPro" id="IPR001296">
    <property type="entry name" value="Glyco_trans_1"/>
</dbReference>
<dbReference type="Pfam" id="PF00534">
    <property type="entry name" value="Glycos_transf_1"/>
    <property type="match status" value="1"/>
</dbReference>
<dbReference type="PANTHER" id="PTHR12526:SF627">
    <property type="entry name" value="D-RHAMNOSYLTRANSFERASE WBPZ"/>
    <property type="match status" value="1"/>
</dbReference>
<dbReference type="SUPFAM" id="SSF53756">
    <property type="entry name" value="UDP-Glycosyltransferase/glycogen phosphorylase"/>
    <property type="match status" value="1"/>
</dbReference>
<comment type="caution">
    <text evidence="2">The sequence shown here is derived from an EMBL/GenBank/DDBJ whole genome shotgun (WGS) entry which is preliminary data.</text>
</comment>
<reference evidence="2 3" key="1">
    <citation type="journal article" date="2014" name="Int. J. Syst. Evol. Microbiol.">
        <title>Complete genome sequence of Corynebacterium casei LMG S-19264T (=DSM 44701T), isolated from a smear-ripened cheese.</title>
        <authorList>
            <consortium name="US DOE Joint Genome Institute (JGI-PGF)"/>
            <person name="Walter F."/>
            <person name="Albersmeier A."/>
            <person name="Kalinowski J."/>
            <person name="Ruckert C."/>
        </authorList>
    </citation>
    <scope>NUCLEOTIDE SEQUENCE [LARGE SCALE GENOMIC DNA]</scope>
    <source>
        <strain evidence="2 3">CGMCC 1.15295</strain>
    </source>
</reference>
<dbReference type="PANTHER" id="PTHR12526">
    <property type="entry name" value="GLYCOSYLTRANSFERASE"/>
    <property type="match status" value="1"/>
</dbReference>
<evidence type="ECO:0000259" key="1">
    <source>
        <dbReference type="Pfam" id="PF00534"/>
    </source>
</evidence>
<organism evidence="2 3">
    <name type="scientific">Aquaticitalea lipolytica</name>
    <dbReference type="NCBI Taxonomy" id="1247562"/>
    <lineage>
        <taxon>Bacteria</taxon>
        <taxon>Pseudomonadati</taxon>
        <taxon>Bacteroidota</taxon>
        <taxon>Flavobacteriia</taxon>
        <taxon>Flavobacteriales</taxon>
        <taxon>Flavobacteriaceae</taxon>
        <taxon>Aquaticitalea</taxon>
    </lineage>
</organism>
<dbReference type="CDD" id="cd03801">
    <property type="entry name" value="GT4_PimA-like"/>
    <property type="match status" value="1"/>
</dbReference>
<name>A0A8J2XGG9_9FLAO</name>
<dbReference type="GO" id="GO:0016757">
    <property type="term" value="F:glycosyltransferase activity"/>
    <property type="evidence" value="ECO:0007669"/>
    <property type="project" value="InterPro"/>
</dbReference>
<keyword evidence="3" id="KW-1185">Reference proteome</keyword>
<evidence type="ECO:0000313" key="3">
    <source>
        <dbReference type="Proteomes" id="UP000598120"/>
    </source>
</evidence>
<dbReference type="Gene3D" id="3.40.50.2000">
    <property type="entry name" value="Glycogen Phosphorylase B"/>
    <property type="match status" value="2"/>
</dbReference>
<sequence>MLDNKVKILFLMQLPPPVHGASMMNKYIKDSKKVNASFDAFFLPLSFAEKVDDIGKISLKKIFKMIAFCFKLTNNLFKIKPKIVYFTIAPFGGAFYRDVLFVIIIKLFRKKIVFHLHGKGIAEESKSFIKKKIYQFVFKNTYVITLSKTLDYDIRKVFNGKIYHLANGIEINNSYIKTVKNDRIKILYLSNLVKTKGVLDLVDALVILKDLKSNYEVNIVGNSADISIEELKEIVINKNTASKINILGPRYGDEKWHALYDSDIFVFPTYFKNECFPLVLLEAMQSGNAVISTNNGAIEEIINNCGLIVPQNSPIDLAEAIKSLLLDKDKVQALKAKSKKEFNKKYTLQIFEENFIKTINSILNETLQS</sequence>